<dbReference type="OrthoDB" id="8163598at2"/>
<dbReference type="Proteomes" id="UP000277811">
    <property type="component" value="Unassembled WGS sequence"/>
</dbReference>
<evidence type="ECO:0000259" key="2">
    <source>
        <dbReference type="PROSITE" id="PS51084"/>
    </source>
</evidence>
<evidence type="ECO:0000313" key="3">
    <source>
        <dbReference type="EMBL" id="VBB07328.1"/>
    </source>
</evidence>
<accession>A0A498RDQ6</accession>
<dbReference type="PANTHER" id="PTHR46648:SF1">
    <property type="entry name" value="ADENOSINE 5'-MONOPHOSPHORAMIDASE HNT1"/>
    <property type="match status" value="1"/>
</dbReference>
<dbReference type="RefSeq" id="WP_122628258.1">
    <property type="nucleotide sequence ID" value="NZ_UPPP01000072.1"/>
</dbReference>
<organism evidence="3 4">
    <name type="scientific">Lucifera butyrica</name>
    <dbReference type="NCBI Taxonomy" id="1351585"/>
    <lineage>
        <taxon>Bacteria</taxon>
        <taxon>Bacillati</taxon>
        <taxon>Bacillota</taxon>
        <taxon>Negativicutes</taxon>
        <taxon>Veillonellales</taxon>
        <taxon>Veillonellaceae</taxon>
        <taxon>Lucifera</taxon>
    </lineage>
</organism>
<dbReference type="InterPro" id="IPR036265">
    <property type="entry name" value="HIT-like_sf"/>
</dbReference>
<dbReference type="GO" id="GO:0009117">
    <property type="term" value="P:nucleotide metabolic process"/>
    <property type="evidence" value="ECO:0007669"/>
    <property type="project" value="TreeGrafter"/>
</dbReference>
<protein>
    <submittedName>
        <fullName evidence="3">Histidine triad (Hit) protein</fullName>
    </submittedName>
</protein>
<evidence type="ECO:0000313" key="4">
    <source>
        <dbReference type="Proteomes" id="UP000277811"/>
    </source>
</evidence>
<dbReference type="PROSITE" id="PS51084">
    <property type="entry name" value="HIT_2"/>
    <property type="match status" value="1"/>
</dbReference>
<proteinExistence type="predicted"/>
<dbReference type="AlphaFoldDB" id="A0A498RDQ6"/>
<name>A0A498RDQ6_9FIRM</name>
<dbReference type="Gene3D" id="3.30.428.10">
    <property type="entry name" value="HIT-like"/>
    <property type="match status" value="1"/>
</dbReference>
<gene>
    <name evidence="3" type="ORF">LUCI_2572</name>
</gene>
<dbReference type="InterPro" id="IPR011146">
    <property type="entry name" value="HIT-like"/>
</dbReference>
<dbReference type="InterPro" id="IPR001310">
    <property type="entry name" value="Histidine_triad_HIT"/>
</dbReference>
<dbReference type="Pfam" id="PF01230">
    <property type="entry name" value="HIT"/>
    <property type="match status" value="1"/>
</dbReference>
<feature type="domain" description="HIT" evidence="2">
    <location>
        <begin position="3"/>
        <end position="110"/>
    </location>
</feature>
<dbReference type="PANTHER" id="PTHR46648">
    <property type="entry name" value="HIT FAMILY PROTEIN 1"/>
    <property type="match status" value="1"/>
</dbReference>
<keyword evidence="4" id="KW-1185">Reference proteome</keyword>
<dbReference type="SUPFAM" id="SSF54197">
    <property type="entry name" value="HIT-like"/>
    <property type="match status" value="1"/>
</dbReference>
<reference evidence="3 4" key="1">
    <citation type="submission" date="2018-06" db="EMBL/GenBank/DDBJ databases">
        <authorList>
            <person name="Strepis N."/>
        </authorList>
    </citation>
    <scope>NUCLEOTIDE SEQUENCE [LARGE SCALE GENOMIC DNA]</scope>
    <source>
        <strain evidence="3">LUCI</strain>
    </source>
</reference>
<sequence length="162" mass="18174">MCLTCKIISTEINPPGGIIYQDRRVILHHCLDINIPGYLILSPLRHTTQYQDLTGVELAVIHTTLQQAAAILQQLPGVEKIYICSLGEETTHFHFHVFPRYRWMLNEPDEAIRTDGKIDGAKLFSFMRVKHKISPAGMLSSTIFAAAEDLRNQICISDGGAE</sequence>
<dbReference type="GO" id="GO:0003824">
    <property type="term" value="F:catalytic activity"/>
    <property type="evidence" value="ECO:0007669"/>
    <property type="project" value="InterPro"/>
</dbReference>
<feature type="short sequence motif" description="Histidine triad motif" evidence="1">
    <location>
        <begin position="92"/>
        <end position="96"/>
    </location>
</feature>
<dbReference type="EMBL" id="UPPP01000072">
    <property type="protein sequence ID" value="VBB07328.1"/>
    <property type="molecule type" value="Genomic_DNA"/>
</dbReference>
<evidence type="ECO:0000256" key="1">
    <source>
        <dbReference type="PROSITE-ProRule" id="PRU00464"/>
    </source>
</evidence>